<name>A0A328NII4_9ACTN</name>
<sequence length="115" mass="12923">MGSDADFTPLGDIEFENVTELFEFCELGRRVASNSGLIVMQGAYDIQQALSTIATMDRRPPHIRARRVARHARRAGELLHATQASFAKVPRAFLSEYQDVIGAKRQRKVFDMKGL</sequence>
<accession>A0A328NII4</accession>
<dbReference type="EMBL" id="PYAG01000041">
    <property type="protein sequence ID" value="RAO26451.1"/>
    <property type="molecule type" value="Genomic_DNA"/>
</dbReference>
<comment type="caution">
    <text evidence="1">The sequence shown here is derived from an EMBL/GenBank/DDBJ whole genome shotgun (WGS) entry which is preliminary data.</text>
</comment>
<organism evidence="1 2">
    <name type="scientific">Micromonospora saelicesensis</name>
    <dbReference type="NCBI Taxonomy" id="285676"/>
    <lineage>
        <taxon>Bacteria</taxon>
        <taxon>Bacillati</taxon>
        <taxon>Actinomycetota</taxon>
        <taxon>Actinomycetes</taxon>
        <taxon>Micromonosporales</taxon>
        <taxon>Micromonosporaceae</taxon>
        <taxon>Micromonospora</taxon>
    </lineage>
</organism>
<evidence type="ECO:0000313" key="2">
    <source>
        <dbReference type="Proteomes" id="UP000249419"/>
    </source>
</evidence>
<dbReference type="AlphaFoldDB" id="A0A328NII4"/>
<protein>
    <submittedName>
        <fullName evidence="1">Uncharacterized protein</fullName>
    </submittedName>
</protein>
<gene>
    <name evidence="1" type="ORF">PSN13_06479</name>
</gene>
<dbReference type="Proteomes" id="UP000249419">
    <property type="component" value="Unassembled WGS sequence"/>
</dbReference>
<reference evidence="1 2" key="1">
    <citation type="submission" date="2018-03" db="EMBL/GenBank/DDBJ databases">
        <title>Defining the species Micromonospora saelicesensis and Micromonospora noduli under the framework of genomics.</title>
        <authorList>
            <person name="Riesco R."/>
            <person name="Trujillo M.E."/>
        </authorList>
    </citation>
    <scope>NUCLEOTIDE SEQUENCE [LARGE SCALE GENOMIC DNA]</scope>
    <source>
        <strain evidence="1 2">PSN13</strain>
    </source>
</reference>
<dbReference type="RefSeq" id="WP_112678833.1">
    <property type="nucleotide sequence ID" value="NZ_PYAG01000041.1"/>
</dbReference>
<proteinExistence type="predicted"/>
<evidence type="ECO:0000313" key="1">
    <source>
        <dbReference type="EMBL" id="RAO26451.1"/>
    </source>
</evidence>